<reference evidence="5 6" key="1">
    <citation type="journal article" date="2007" name="Nature">
        <title>Evolution of genes and genomes on the Drosophila phylogeny.</title>
        <authorList>
            <consortium name="Drosophila 12 Genomes Consortium"/>
            <person name="Clark A.G."/>
            <person name="Eisen M.B."/>
            <person name="Smith D.R."/>
            <person name="Bergman C.M."/>
            <person name="Oliver B."/>
            <person name="Markow T.A."/>
            <person name="Kaufman T.C."/>
            <person name="Kellis M."/>
            <person name="Gelbart W."/>
            <person name="Iyer V.N."/>
            <person name="Pollard D.A."/>
            <person name="Sackton T.B."/>
            <person name="Larracuente A.M."/>
            <person name="Singh N.D."/>
            <person name="Abad J.P."/>
            <person name="Abt D.N."/>
            <person name="Adryan B."/>
            <person name="Aguade M."/>
            <person name="Akashi H."/>
            <person name="Anderson W.W."/>
            <person name="Aquadro C.F."/>
            <person name="Ardell D.H."/>
            <person name="Arguello R."/>
            <person name="Artieri C.G."/>
            <person name="Barbash D.A."/>
            <person name="Barker D."/>
            <person name="Barsanti P."/>
            <person name="Batterham P."/>
            <person name="Batzoglou S."/>
            <person name="Begun D."/>
            <person name="Bhutkar A."/>
            <person name="Blanco E."/>
            <person name="Bosak S.A."/>
            <person name="Bradley R.K."/>
            <person name="Brand A.D."/>
            <person name="Brent M.R."/>
            <person name="Brooks A.N."/>
            <person name="Brown R.H."/>
            <person name="Butlin R.K."/>
            <person name="Caggese C."/>
            <person name="Calvi B.R."/>
            <person name="Bernardo de Carvalho A."/>
            <person name="Caspi A."/>
            <person name="Castrezana S."/>
            <person name="Celniker S.E."/>
            <person name="Chang J.L."/>
            <person name="Chapple C."/>
            <person name="Chatterji S."/>
            <person name="Chinwalla A."/>
            <person name="Civetta A."/>
            <person name="Clifton S.W."/>
            <person name="Comeron J.M."/>
            <person name="Costello J.C."/>
            <person name="Coyne J.A."/>
            <person name="Daub J."/>
            <person name="David R.G."/>
            <person name="Delcher A.L."/>
            <person name="Delehaunty K."/>
            <person name="Do C.B."/>
            <person name="Ebling H."/>
            <person name="Edwards K."/>
            <person name="Eickbush T."/>
            <person name="Evans J.D."/>
            <person name="Filipski A."/>
            <person name="Findeiss S."/>
            <person name="Freyhult E."/>
            <person name="Fulton L."/>
            <person name="Fulton R."/>
            <person name="Garcia A.C."/>
            <person name="Gardiner A."/>
            <person name="Garfield D.A."/>
            <person name="Garvin B.E."/>
            <person name="Gibson G."/>
            <person name="Gilbert D."/>
            <person name="Gnerre S."/>
            <person name="Godfrey J."/>
            <person name="Good R."/>
            <person name="Gotea V."/>
            <person name="Gravely B."/>
            <person name="Greenberg A.J."/>
            <person name="Griffiths-Jones S."/>
            <person name="Gross S."/>
            <person name="Guigo R."/>
            <person name="Gustafson E.A."/>
            <person name="Haerty W."/>
            <person name="Hahn M.W."/>
            <person name="Halligan D.L."/>
            <person name="Halpern A.L."/>
            <person name="Halter G.M."/>
            <person name="Han M.V."/>
            <person name="Heger A."/>
            <person name="Hillier L."/>
            <person name="Hinrichs A.S."/>
            <person name="Holmes I."/>
            <person name="Hoskins R.A."/>
            <person name="Hubisz M.J."/>
            <person name="Hultmark D."/>
            <person name="Huntley M.A."/>
            <person name="Jaffe D.B."/>
            <person name="Jagadeeshan S."/>
            <person name="Jeck W.R."/>
            <person name="Johnson J."/>
            <person name="Jones C.D."/>
            <person name="Jordan W.C."/>
            <person name="Karpen G.H."/>
            <person name="Kataoka E."/>
            <person name="Keightley P.D."/>
            <person name="Kheradpour P."/>
            <person name="Kirkness E.F."/>
            <person name="Koerich L.B."/>
            <person name="Kristiansen K."/>
            <person name="Kudrna D."/>
            <person name="Kulathinal R.J."/>
            <person name="Kumar S."/>
            <person name="Kwok R."/>
            <person name="Lander E."/>
            <person name="Langley C.H."/>
            <person name="Lapoint R."/>
            <person name="Lazzaro B.P."/>
            <person name="Lee S.J."/>
            <person name="Levesque L."/>
            <person name="Li R."/>
            <person name="Lin C.F."/>
            <person name="Lin M.F."/>
            <person name="Lindblad-Toh K."/>
            <person name="Llopart A."/>
            <person name="Long M."/>
            <person name="Low L."/>
            <person name="Lozovsky E."/>
            <person name="Lu J."/>
            <person name="Luo M."/>
            <person name="Machado C.A."/>
            <person name="Makalowski W."/>
            <person name="Marzo M."/>
            <person name="Matsuda M."/>
            <person name="Matzkin L."/>
            <person name="McAllister B."/>
            <person name="McBride C.S."/>
            <person name="McKernan B."/>
            <person name="McKernan K."/>
            <person name="Mendez-Lago M."/>
            <person name="Minx P."/>
            <person name="Mollenhauer M.U."/>
            <person name="Montooth K."/>
            <person name="Mount S.M."/>
            <person name="Mu X."/>
            <person name="Myers E."/>
            <person name="Negre B."/>
            <person name="Newfeld S."/>
            <person name="Nielsen R."/>
            <person name="Noor M.A."/>
            <person name="O'Grady P."/>
            <person name="Pachter L."/>
            <person name="Papaceit M."/>
            <person name="Parisi M.J."/>
            <person name="Parisi M."/>
            <person name="Parts L."/>
            <person name="Pedersen J.S."/>
            <person name="Pesole G."/>
            <person name="Phillippy A.M."/>
            <person name="Ponting C.P."/>
            <person name="Pop M."/>
            <person name="Porcelli D."/>
            <person name="Powell J.R."/>
            <person name="Prohaska S."/>
            <person name="Pruitt K."/>
            <person name="Puig M."/>
            <person name="Quesneville H."/>
            <person name="Ram K.R."/>
            <person name="Rand D."/>
            <person name="Rasmussen M.D."/>
            <person name="Reed L.K."/>
            <person name="Reenan R."/>
            <person name="Reily A."/>
            <person name="Remington K.A."/>
            <person name="Rieger T.T."/>
            <person name="Ritchie M.G."/>
            <person name="Robin C."/>
            <person name="Rogers Y.H."/>
            <person name="Rohde C."/>
            <person name="Rozas J."/>
            <person name="Rubenfield M.J."/>
            <person name="Ruiz A."/>
            <person name="Russo S."/>
            <person name="Salzberg S.L."/>
            <person name="Sanchez-Gracia A."/>
            <person name="Saranga D.J."/>
            <person name="Sato H."/>
            <person name="Schaeffer S.W."/>
            <person name="Schatz M.C."/>
            <person name="Schlenke T."/>
            <person name="Schwartz R."/>
            <person name="Segarra C."/>
            <person name="Singh R.S."/>
            <person name="Sirot L."/>
            <person name="Sirota M."/>
            <person name="Sisneros N.B."/>
            <person name="Smith C.D."/>
            <person name="Smith T.F."/>
            <person name="Spieth J."/>
            <person name="Stage D.E."/>
            <person name="Stark A."/>
            <person name="Stephan W."/>
            <person name="Strausberg R.L."/>
            <person name="Strempel S."/>
            <person name="Sturgill D."/>
            <person name="Sutton G."/>
            <person name="Sutton G.G."/>
            <person name="Tao W."/>
            <person name="Teichmann S."/>
            <person name="Tobari Y.N."/>
            <person name="Tomimura Y."/>
            <person name="Tsolas J.M."/>
            <person name="Valente V.L."/>
            <person name="Venter E."/>
            <person name="Venter J.C."/>
            <person name="Vicario S."/>
            <person name="Vieira F.G."/>
            <person name="Vilella A.J."/>
            <person name="Villasante A."/>
            <person name="Walenz B."/>
            <person name="Wang J."/>
            <person name="Wasserman M."/>
            <person name="Watts T."/>
            <person name="Wilson D."/>
            <person name="Wilson R.K."/>
            <person name="Wing R.A."/>
            <person name="Wolfner M.F."/>
            <person name="Wong A."/>
            <person name="Wong G.K."/>
            <person name="Wu C.I."/>
            <person name="Wu G."/>
            <person name="Yamamoto D."/>
            <person name="Yang H.P."/>
            <person name="Yang S.P."/>
            <person name="Yorke J.A."/>
            <person name="Yoshida K."/>
            <person name="Zdobnov E."/>
            <person name="Zhang P."/>
            <person name="Zhang Y."/>
            <person name="Zimin A.V."/>
            <person name="Baldwin J."/>
            <person name="Abdouelleil A."/>
            <person name="Abdulkadir J."/>
            <person name="Abebe A."/>
            <person name="Abera B."/>
            <person name="Abreu J."/>
            <person name="Acer S.C."/>
            <person name="Aftuck L."/>
            <person name="Alexander A."/>
            <person name="An P."/>
            <person name="Anderson E."/>
            <person name="Anderson S."/>
            <person name="Arachi H."/>
            <person name="Azer M."/>
            <person name="Bachantsang P."/>
            <person name="Barry A."/>
            <person name="Bayul T."/>
            <person name="Berlin A."/>
            <person name="Bessette D."/>
            <person name="Bloom T."/>
            <person name="Blye J."/>
            <person name="Boguslavskiy L."/>
            <person name="Bonnet C."/>
            <person name="Boukhgalter B."/>
            <person name="Bourzgui I."/>
            <person name="Brown A."/>
            <person name="Cahill P."/>
            <person name="Channer S."/>
            <person name="Cheshatsang Y."/>
            <person name="Chuda L."/>
            <person name="Citroen M."/>
            <person name="Collymore A."/>
            <person name="Cooke P."/>
            <person name="Costello M."/>
            <person name="D'Aco K."/>
            <person name="Daza R."/>
            <person name="De Haan G."/>
            <person name="DeGray S."/>
            <person name="DeMaso C."/>
            <person name="Dhargay N."/>
            <person name="Dooley K."/>
            <person name="Dooley E."/>
            <person name="Doricent M."/>
            <person name="Dorje P."/>
            <person name="Dorjee K."/>
            <person name="Dupes A."/>
            <person name="Elong R."/>
            <person name="Falk J."/>
            <person name="Farina A."/>
            <person name="Faro S."/>
            <person name="Ferguson D."/>
            <person name="Fisher S."/>
            <person name="Foley C.D."/>
            <person name="Franke A."/>
            <person name="Friedrich D."/>
            <person name="Gadbois L."/>
            <person name="Gearin G."/>
            <person name="Gearin C.R."/>
            <person name="Giannoukos G."/>
            <person name="Goode T."/>
            <person name="Graham J."/>
            <person name="Grandbois E."/>
            <person name="Grewal S."/>
            <person name="Gyaltsen K."/>
            <person name="Hafez N."/>
            <person name="Hagos B."/>
            <person name="Hall J."/>
            <person name="Henson C."/>
            <person name="Hollinger A."/>
            <person name="Honan T."/>
            <person name="Huard M.D."/>
            <person name="Hughes L."/>
            <person name="Hurhula B."/>
            <person name="Husby M.E."/>
            <person name="Kamat A."/>
            <person name="Kanga B."/>
            <person name="Kashin S."/>
            <person name="Khazanovich D."/>
            <person name="Kisner P."/>
            <person name="Lance K."/>
            <person name="Lara M."/>
            <person name="Lee W."/>
            <person name="Lennon N."/>
            <person name="Letendre F."/>
            <person name="LeVine R."/>
            <person name="Lipovsky A."/>
            <person name="Liu X."/>
            <person name="Liu J."/>
            <person name="Liu S."/>
            <person name="Lokyitsang T."/>
            <person name="Lokyitsang Y."/>
            <person name="Lubonja R."/>
            <person name="Lui A."/>
            <person name="MacDonald P."/>
            <person name="Magnisalis V."/>
            <person name="Maru K."/>
            <person name="Matthews C."/>
            <person name="McCusker W."/>
            <person name="McDonough S."/>
            <person name="Mehta T."/>
            <person name="Meldrim J."/>
            <person name="Meneus L."/>
            <person name="Mihai O."/>
            <person name="Mihalev A."/>
            <person name="Mihova T."/>
            <person name="Mittelman R."/>
            <person name="Mlenga V."/>
            <person name="Montmayeur A."/>
            <person name="Mulrain L."/>
            <person name="Navidi A."/>
            <person name="Naylor J."/>
            <person name="Negash T."/>
            <person name="Nguyen T."/>
            <person name="Nguyen N."/>
            <person name="Nicol R."/>
            <person name="Norbu C."/>
            <person name="Norbu N."/>
            <person name="Novod N."/>
            <person name="O'Neill B."/>
            <person name="Osman S."/>
            <person name="Markiewicz E."/>
            <person name="Oyono O.L."/>
            <person name="Patti C."/>
            <person name="Phunkhang P."/>
            <person name="Pierre F."/>
            <person name="Priest M."/>
            <person name="Raghuraman S."/>
            <person name="Rege F."/>
            <person name="Reyes R."/>
            <person name="Rise C."/>
            <person name="Rogov P."/>
            <person name="Ross K."/>
            <person name="Ryan E."/>
            <person name="Settipalli S."/>
            <person name="Shea T."/>
            <person name="Sherpa N."/>
            <person name="Shi L."/>
            <person name="Shih D."/>
            <person name="Sparrow T."/>
            <person name="Spaulding J."/>
            <person name="Stalker J."/>
            <person name="Stange-Thomann N."/>
            <person name="Stavropoulos S."/>
            <person name="Stone C."/>
            <person name="Strader C."/>
            <person name="Tesfaye S."/>
            <person name="Thomson T."/>
            <person name="Thoulutsang Y."/>
            <person name="Thoulutsang D."/>
            <person name="Topham K."/>
            <person name="Topping I."/>
            <person name="Tsamla T."/>
            <person name="Vassiliev H."/>
            <person name="Vo A."/>
            <person name="Wangchuk T."/>
            <person name="Wangdi T."/>
            <person name="Weiand M."/>
            <person name="Wilkinson J."/>
            <person name="Wilson A."/>
            <person name="Yadav S."/>
            <person name="Young G."/>
            <person name="Yu Q."/>
            <person name="Zembek L."/>
            <person name="Zhong D."/>
            <person name="Zimmer A."/>
            <person name="Zwirko Z."/>
            <person name="Jaffe D.B."/>
            <person name="Alvarez P."/>
            <person name="Brockman W."/>
            <person name="Butler J."/>
            <person name="Chin C."/>
            <person name="Gnerre S."/>
            <person name="Grabherr M."/>
            <person name="Kleber M."/>
            <person name="Mauceli E."/>
            <person name="MacCallum I."/>
        </authorList>
    </citation>
    <scope>NUCLEOTIDE SEQUENCE [LARGE SCALE GENOMIC DNA]</scope>
    <source>
        <strain evidence="6">Tai18E2 / Tucson 14021-0261.01</strain>
    </source>
</reference>
<proteinExistence type="predicted"/>
<dbReference type="OrthoDB" id="5984255at2759"/>
<name>B4PWQ3_DROYA</name>
<dbReference type="InterPro" id="IPR006578">
    <property type="entry name" value="MADF-dom"/>
</dbReference>
<gene>
    <name evidence="5" type="primary">Dyak\GE17202</name>
    <name evidence="5" type="synonym">dyak_GLEANR_18552</name>
    <name evidence="5" type="synonym">GE17202</name>
    <name evidence="5" type="ORF">Dyak_GE17202</name>
</gene>
<dbReference type="PROSITE" id="PS51031">
    <property type="entry name" value="BESS"/>
    <property type="match status" value="1"/>
</dbReference>
<evidence type="ECO:0000256" key="2">
    <source>
        <dbReference type="SAM" id="MobiDB-lite"/>
    </source>
</evidence>
<dbReference type="GO" id="GO:0003677">
    <property type="term" value="F:DNA binding"/>
    <property type="evidence" value="ECO:0007669"/>
    <property type="project" value="InterPro"/>
</dbReference>
<dbReference type="PANTHER" id="PTHR12243:SF67">
    <property type="entry name" value="COREPRESSOR OF PANGOLIN, ISOFORM A-RELATED"/>
    <property type="match status" value="1"/>
</dbReference>
<dbReference type="PROSITE" id="PS51029">
    <property type="entry name" value="MADF"/>
    <property type="match status" value="1"/>
</dbReference>
<comment type="subcellular location">
    <subcellularLocation>
        <location evidence="1">Nucleus</location>
    </subcellularLocation>
</comment>
<evidence type="ECO:0008006" key="7">
    <source>
        <dbReference type="Google" id="ProtNLM"/>
    </source>
</evidence>
<dbReference type="GO" id="GO:0005667">
    <property type="term" value="C:transcription regulator complex"/>
    <property type="evidence" value="ECO:0007669"/>
    <property type="project" value="TreeGrafter"/>
</dbReference>
<organism evidence="5 6">
    <name type="scientific">Drosophila yakuba</name>
    <name type="common">Fruit fly</name>
    <dbReference type="NCBI Taxonomy" id="7245"/>
    <lineage>
        <taxon>Eukaryota</taxon>
        <taxon>Metazoa</taxon>
        <taxon>Ecdysozoa</taxon>
        <taxon>Arthropoda</taxon>
        <taxon>Hexapoda</taxon>
        <taxon>Insecta</taxon>
        <taxon>Pterygota</taxon>
        <taxon>Neoptera</taxon>
        <taxon>Endopterygota</taxon>
        <taxon>Diptera</taxon>
        <taxon>Brachycera</taxon>
        <taxon>Muscomorpha</taxon>
        <taxon>Ephydroidea</taxon>
        <taxon>Drosophilidae</taxon>
        <taxon>Drosophila</taxon>
        <taxon>Sophophora</taxon>
    </lineage>
</organism>
<dbReference type="OMA" id="WDSRIKF"/>
<sequence>MTTELERSKLLREIAVRPSIWDTRINYAQRRPDILTDWAEVSQAMGLNMDECKRRWKSLRSNYRVEVQRGDAWRWRPSLDMEFMRDVFLPPKPRTPTRRLRSGRVKKPQREAQHPQSNVQTESYYTSFFADGGIEFEAEERLFVVKEQPTVGVDMDEEAARLLGTDKWLWNTNLDLILTLGRAPLPVYPAPPPSMYGESNESNHNFLVGLVPMLRCLSNRSKERFRMWTRRVLRELLIAEKKLLT</sequence>
<dbReference type="PANTHER" id="PTHR12243">
    <property type="entry name" value="MADF DOMAIN TRANSCRIPTION FACTOR"/>
    <property type="match status" value="1"/>
</dbReference>
<dbReference type="GO" id="GO:0005634">
    <property type="term" value="C:nucleus"/>
    <property type="evidence" value="ECO:0007669"/>
    <property type="project" value="UniProtKB-SubCell"/>
</dbReference>
<dbReference type="Pfam" id="PF02944">
    <property type="entry name" value="BESS"/>
    <property type="match status" value="1"/>
</dbReference>
<dbReference type="EMBL" id="CM000162">
    <property type="protein sequence ID" value="EDX01799.1"/>
    <property type="molecule type" value="Genomic_DNA"/>
</dbReference>
<dbReference type="Pfam" id="PF10545">
    <property type="entry name" value="MADF_DNA_bdg"/>
    <property type="match status" value="1"/>
</dbReference>
<feature type="domain" description="BESS" evidence="4">
    <location>
        <begin position="200"/>
        <end position="239"/>
    </location>
</feature>
<dbReference type="PhylomeDB" id="B4PWQ3"/>
<dbReference type="SMART" id="SM00595">
    <property type="entry name" value="MADF"/>
    <property type="match status" value="1"/>
</dbReference>
<evidence type="ECO:0000256" key="1">
    <source>
        <dbReference type="PROSITE-ProRule" id="PRU00371"/>
    </source>
</evidence>
<dbReference type="GO" id="GO:0006357">
    <property type="term" value="P:regulation of transcription by RNA polymerase II"/>
    <property type="evidence" value="ECO:0007669"/>
    <property type="project" value="TreeGrafter"/>
</dbReference>
<dbReference type="Proteomes" id="UP000002282">
    <property type="component" value="Chromosome X"/>
</dbReference>
<keyword evidence="1" id="KW-0539">Nucleus</keyword>
<dbReference type="eggNOG" id="ENOG502TCMW">
    <property type="taxonomic scope" value="Eukaryota"/>
</dbReference>
<evidence type="ECO:0000259" key="4">
    <source>
        <dbReference type="PROSITE" id="PS51031"/>
    </source>
</evidence>
<evidence type="ECO:0000259" key="3">
    <source>
        <dbReference type="PROSITE" id="PS51029"/>
    </source>
</evidence>
<evidence type="ECO:0000313" key="5">
    <source>
        <dbReference type="EMBL" id="EDX01799.1"/>
    </source>
</evidence>
<feature type="domain" description="MADF" evidence="3">
    <location>
        <begin position="9"/>
        <end position="89"/>
    </location>
</feature>
<dbReference type="InterPro" id="IPR039353">
    <property type="entry name" value="TF_Adf1"/>
</dbReference>
<reference evidence="5 6" key="2">
    <citation type="journal article" date="2007" name="PLoS Biol.">
        <title>Principles of genome evolution in the Drosophila melanogaster species group.</title>
        <authorList>
            <person name="Ranz J.M."/>
            <person name="Maurin D."/>
            <person name="Chan Y.S."/>
            <person name="von Grotthuss M."/>
            <person name="Hillier L.W."/>
            <person name="Roote J."/>
            <person name="Ashburner M."/>
            <person name="Bergman C.M."/>
        </authorList>
    </citation>
    <scope>NUCLEOTIDE SEQUENCE [LARGE SCALE GENOMIC DNA]</scope>
    <source>
        <strain evidence="6">Tai18E2 / Tucson 14021-0261.01</strain>
    </source>
</reference>
<dbReference type="HOGENOM" id="CLU_1139033_0_0_1"/>
<accession>B4PWQ3</accession>
<dbReference type="AlphaFoldDB" id="B4PWQ3"/>
<dbReference type="InterPro" id="IPR004210">
    <property type="entry name" value="BESS_motif"/>
</dbReference>
<feature type="region of interest" description="Disordered" evidence="2">
    <location>
        <begin position="90"/>
        <end position="118"/>
    </location>
</feature>
<dbReference type="KEGG" id="dya:Dyak_GE17202"/>
<feature type="compositionally biased region" description="Basic residues" evidence="2">
    <location>
        <begin position="95"/>
        <end position="107"/>
    </location>
</feature>
<keyword evidence="6" id="KW-1185">Reference proteome</keyword>
<evidence type="ECO:0000313" key="6">
    <source>
        <dbReference type="Proteomes" id="UP000002282"/>
    </source>
</evidence>
<protein>
    <recommendedName>
        <fullName evidence="7">MADF domain-containing protein</fullName>
    </recommendedName>
</protein>